<dbReference type="PANTHER" id="PTHR46401">
    <property type="entry name" value="GLYCOSYLTRANSFERASE WBBK-RELATED"/>
    <property type="match status" value="1"/>
</dbReference>
<dbReference type="GO" id="GO:0009103">
    <property type="term" value="P:lipopolysaccharide biosynthetic process"/>
    <property type="evidence" value="ECO:0007669"/>
    <property type="project" value="TreeGrafter"/>
</dbReference>
<dbReference type="Pfam" id="PF13439">
    <property type="entry name" value="Glyco_transf_4"/>
    <property type="match status" value="1"/>
</dbReference>
<evidence type="ECO:0000313" key="5">
    <source>
        <dbReference type="Proteomes" id="UP000177067"/>
    </source>
</evidence>
<evidence type="ECO:0008006" key="6">
    <source>
        <dbReference type="Google" id="ProtNLM"/>
    </source>
</evidence>
<evidence type="ECO:0000313" key="4">
    <source>
        <dbReference type="EMBL" id="OGH59407.1"/>
    </source>
</evidence>
<name>A0A1F6LJ14_9BACT</name>
<dbReference type="InterPro" id="IPR001296">
    <property type="entry name" value="Glyco_trans_1"/>
</dbReference>
<sequence>MKIAFFSSSADKKNGWGAVASELCTSYFNFYRDELEFDLYLPKSEKNKGYTDNFSFVDKVHFTLPEFAWSFRNPKRLWNYVNNKALVGKTDLIHALDFPYAFSAMINSHKKIPYIITLCGTFYKPFKSFPDNFLFSKTYKQAVNVNAISNFTMNVAKQRYNISENKIDVVHAGVNYARFEKEVDIKELREKYGVDKKIVIGVGALKSRKGFDIVIRAMQKVIKVVPNAIYVLVGSGTDEKSLKDLVKELKLEKIILFAGRVSDEELPAYFHMCDVYCHTPRNADGAFEGFGIVYLEAGATGKPVVGSRSGGVPDAILDGKTGILVPENDIDSTAEAIIKILKDQDLAKQMGEAGKKYAENHRWNKIAGEYIKIYKKVLQIK</sequence>
<organism evidence="4 5">
    <name type="scientific">Candidatus Magasanikbacteria bacterium RIFCSPHIGHO2_01_FULL_33_34</name>
    <dbReference type="NCBI Taxonomy" id="1798671"/>
    <lineage>
        <taxon>Bacteria</taxon>
        <taxon>Candidatus Magasanikiibacteriota</taxon>
    </lineage>
</organism>
<evidence type="ECO:0000256" key="1">
    <source>
        <dbReference type="ARBA" id="ARBA00022679"/>
    </source>
</evidence>
<accession>A0A1F6LJ14</accession>
<proteinExistence type="predicted"/>
<dbReference type="EMBL" id="MFPS01000007">
    <property type="protein sequence ID" value="OGH59407.1"/>
    <property type="molecule type" value="Genomic_DNA"/>
</dbReference>
<dbReference type="GO" id="GO:0016757">
    <property type="term" value="F:glycosyltransferase activity"/>
    <property type="evidence" value="ECO:0007669"/>
    <property type="project" value="InterPro"/>
</dbReference>
<dbReference type="Gene3D" id="3.40.50.2000">
    <property type="entry name" value="Glycogen Phosphorylase B"/>
    <property type="match status" value="2"/>
</dbReference>
<dbReference type="AlphaFoldDB" id="A0A1F6LJ14"/>
<evidence type="ECO:0000259" key="2">
    <source>
        <dbReference type="Pfam" id="PF00534"/>
    </source>
</evidence>
<dbReference type="PANTHER" id="PTHR46401:SF2">
    <property type="entry name" value="GLYCOSYLTRANSFERASE WBBK-RELATED"/>
    <property type="match status" value="1"/>
</dbReference>
<gene>
    <name evidence="4" type="ORF">A2725_01095</name>
</gene>
<dbReference type="SUPFAM" id="SSF53756">
    <property type="entry name" value="UDP-Glycosyltransferase/glycogen phosphorylase"/>
    <property type="match status" value="1"/>
</dbReference>
<reference evidence="4 5" key="1">
    <citation type="journal article" date="2016" name="Nat. Commun.">
        <title>Thousands of microbial genomes shed light on interconnected biogeochemical processes in an aquifer system.</title>
        <authorList>
            <person name="Anantharaman K."/>
            <person name="Brown C.T."/>
            <person name="Hug L.A."/>
            <person name="Sharon I."/>
            <person name="Castelle C.J."/>
            <person name="Probst A.J."/>
            <person name="Thomas B.C."/>
            <person name="Singh A."/>
            <person name="Wilkins M.J."/>
            <person name="Karaoz U."/>
            <person name="Brodie E.L."/>
            <person name="Williams K.H."/>
            <person name="Hubbard S.S."/>
            <person name="Banfield J.F."/>
        </authorList>
    </citation>
    <scope>NUCLEOTIDE SEQUENCE [LARGE SCALE GENOMIC DNA]</scope>
</reference>
<comment type="caution">
    <text evidence="4">The sequence shown here is derived from an EMBL/GenBank/DDBJ whole genome shotgun (WGS) entry which is preliminary data.</text>
</comment>
<feature type="domain" description="Glycosyl transferase family 1" evidence="2">
    <location>
        <begin position="185"/>
        <end position="356"/>
    </location>
</feature>
<dbReference type="Pfam" id="PF00534">
    <property type="entry name" value="Glycos_transf_1"/>
    <property type="match status" value="1"/>
</dbReference>
<protein>
    <recommendedName>
        <fullName evidence="6">Glycosyl transferase family 1 domain-containing protein</fullName>
    </recommendedName>
</protein>
<evidence type="ECO:0000259" key="3">
    <source>
        <dbReference type="Pfam" id="PF13439"/>
    </source>
</evidence>
<feature type="domain" description="Glycosyltransferase subfamily 4-like N-terminal" evidence="3">
    <location>
        <begin position="38"/>
        <end position="177"/>
    </location>
</feature>
<keyword evidence="1" id="KW-0808">Transferase</keyword>
<dbReference type="InterPro" id="IPR028098">
    <property type="entry name" value="Glyco_trans_4-like_N"/>
</dbReference>
<dbReference type="CDD" id="cd03801">
    <property type="entry name" value="GT4_PimA-like"/>
    <property type="match status" value="1"/>
</dbReference>
<dbReference type="Proteomes" id="UP000177067">
    <property type="component" value="Unassembled WGS sequence"/>
</dbReference>